<dbReference type="PANTHER" id="PTHR30273:SF2">
    <property type="entry name" value="PROTEIN FECR"/>
    <property type="match status" value="1"/>
</dbReference>
<reference evidence="3" key="1">
    <citation type="submission" date="2022-10" db="EMBL/GenBank/DDBJ databases">
        <title>Characterization and whole genome sequencing of a new Roseateles species, isolated from fresh water.</title>
        <authorList>
            <person name="Guliayeva D.Y."/>
            <person name="Akhremchuk A.E."/>
            <person name="Sikolenko M.A."/>
            <person name="Valentovich L.N."/>
            <person name="Sidarenka A.V."/>
        </authorList>
    </citation>
    <scope>NUCLEOTIDE SEQUENCE</scope>
    <source>
        <strain evidence="3">BIM B-1768</strain>
    </source>
</reference>
<proteinExistence type="predicted"/>
<evidence type="ECO:0000256" key="1">
    <source>
        <dbReference type="SAM" id="Phobius"/>
    </source>
</evidence>
<protein>
    <submittedName>
        <fullName evidence="3">FecR domain-containing protein</fullName>
    </submittedName>
</protein>
<dbReference type="PIRSF" id="PIRSF018266">
    <property type="entry name" value="FecR"/>
    <property type="match status" value="1"/>
</dbReference>
<feature type="transmembrane region" description="Helical" evidence="1">
    <location>
        <begin position="92"/>
        <end position="112"/>
    </location>
</feature>
<keyword evidence="1" id="KW-0812">Transmembrane</keyword>
<keyword evidence="1" id="KW-0472">Membrane</keyword>
<evidence type="ECO:0000259" key="2">
    <source>
        <dbReference type="Pfam" id="PF04773"/>
    </source>
</evidence>
<dbReference type="Pfam" id="PF04773">
    <property type="entry name" value="FecR"/>
    <property type="match status" value="1"/>
</dbReference>
<evidence type="ECO:0000313" key="3">
    <source>
        <dbReference type="EMBL" id="UXH77420.1"/>
    </source>
</evidence>
<dbReference type="Gene3D" id="3.55.50.30">
    <property type="match status" value="1"/>
</dbReference>
<feature type="domain" description="FecR protein" evidence="2">
    <location>
        <begin position="125"/>
        <end position="222"/>
    </location>
</feature>
<dbReference type="Proteomes" id="UP001064933">
    <property type="component" value="Chromosome"/>
</dbReference>
<dbReference type="InterPro" id="IPR006860">
    <property type="entry name" value="FecR"/>
</dbReference>
<gene>
    <name evidence="3" type="ORF">N4261_20815</name>
</gene>
<dbReference type="RefSeq" id="WP_261757167.1">
    <property type="nucleotide sequence ID" value="NZ_CP104562.2"/>
</dbReference>
<dbReference type="InterPro" id="IPR019546">
    <property type="entry name" value="TAT_signal_bac_arc"/>
</dbReference>
<name>A0ABY6B2A5_9BURK</name>
<sequence length="335" mass="36857">MMFTTDTNPLPDVLKDAQAWVRKLHSGRVTQWEANAFRRWVDAEPARLVAFQEAARQWRALGTAGSQLLRDDAAVARHHREVQARARPDRRAFLGFAAGGAGAAAVAAYAPLDLWPSMQLWGADERTAAGEQVNLAFGAVQVTLNTRTSVTRLQPDAQSMGGMRLIEGEAAVDTPRMSRPFRVEAGVGRMLVEAGAGGAAEAVRFEVRQLHEQTCVTCVAGTLRVDHPAGQRVLRDAQWLRYDARAISDIAAARAEELSAWRRGELVFQTTPLSTVIEEINRYRSGRVVLLGDAVRRKTVTARIKIAEIDTALLQIQHSFQLQARSLPSHILILS</sequence>
<dbReference type="NCBIfam" id="TIGR01409">
    <property type="entry name" value="TAT_signal_seq"/>
    <property type="match status" value="1"/>
</dbReference>
<dbReference type="InterPro" id="IPR012373">
    <property type="entry name" value="Ferrdict_sens_TM"/>
</dbReference>
<evidence type="ECO:0000313" key="4">
    <source>
        <dbReference type="Proteomes" id="UP001064933"/>
    </source>
</evidence>
<keyword evidence="4" id="KW-1185">Reference proteome</keyword>
<organism evidence="3 4">
    <name type="scientific">Roseateles amylovorans</name>
    <dbReference type="NCBI Taxonomy" id="2978473"/>
    <lineage>
        <taxon>Bacteria</taxon>
        <taxon>Pseudomonadati</taxon>
        <taxon>Pseudomonadota</taxon>
        <taxon>Betaproteobacteria</taxon>
        <taxon>Burkholderiales</taxon>
        <taxon>Sphaerotilaceae</taxon>
        <taxon>Roseateles</taxon>
    </lineage>
</organism>
<dbReference type="PANTHER" id="PTHR30273">
    <property type="entry name" value="PERIPLASMIC SIGNAL SENSOR AND SIGMA FACTOR ACTIVATOR FECR-RELATED"/>
    <property type="match status" value="1"/>
</dbReference>
<keyword evidence="1" id="KW-1133">Transmembrane helix</keyword>
<dbReference type="EMBL" id="CP104562">
    <property type="protein sequence ID" value="UXH77420.1"/>
    <property type="molecule type" value="Genomic_DNA"/>
</dbReference>
<accession>A0ABY6B2A5</accession>
<dbReference type="Gene3D" id="2.60.120.1440">
    <property type="match status" value="1"/>
</dbReference>